<protein>
    <submittedName>
        <fullName evidence="1">Uncharacterized protein</fullName>
    </submittedName>
</protein>
<gene>
    <name evidence="1" type="ORF">PPROV_000316500</name>
</gene>
<evidence type="ECO:0000313" key="2">
    <source>
        <dbReference type="Proteomes" id="UP000660262"/>
    </source>
</evidence>
<comment type="caution">
    <text evidence="1">The sequence shown here is derived from an EMBL/GenBank/DDBJ whole genome shotgun (WGS) entry which is preliminary data.</text>
</comment>
<evidence type="ECO:0000313" key="1">
    <source>
        <dbReference type="EMBL" id="GHP04411.1"/>
    </source>
</evidence>
<name>A0A830HFJ9_9CHLO</name>
<dbReference type="OrthoDB" id="10681170at2759"/>
<keyword evidence="2" id="KW-1185">Reference proteome</keyword>
<sequence>MAATSTSLPLTKFAIRAAFKFPLTLTWLSGSRCSLVGIGIRREFSVQSQRNFLKCCHYPEGIKVASLLVSNDYLCANNGVGITTIRASTSPATHICSRTFADVSAPGKPNRRAVNQKARREFRTFEEARAYVHTLGLKSTEEWNAWRASGARPYDIPSHPDTYYASSGWLSYGDFLGYAVGKVAGEFRTFKDARAYVHTLGLKSKDEWEAWSSSGARPYEIPGNPDRTYKSSGWLSYGDFLGYKIGNVAGEYRSFEDARAYVHTLGLKSWEEWRAWCASGARPYDIPSNPYHEYASSGWLSYGDFLGYAVGKEAQIRQRTDFRSFEEARAYVHTLGLKSAEEWRAWCASGARPYGIPSTPQMYYASSGWTSWGDFLGFQIGKVTGEFRSFEEARAYVHTLGLKSWEEWRAWCASGARPYDIPSNPYHEYASSGWLSYGDFLGYAVGKEAQEAQRTDFRSFEDARAYVHTLSLKGTEEWRAWSASGARPYDIPGDPYTYYASSGWLSFGDFLGYAVGKKARSLIQ</sequence>
<organism evidence="1 2">
    <name type="scientific">Pycnococcus provasolii</name>
    <dbReference type="NCBI Taxonomy" id="41880"/>
    <lineage>
        <taxon>Eukaryota</taxon>
        <taxon>Viridiplantae</taxon>
        <taxon>Chlorophyta</taxon>
        <taxon>Pseudoscourfieldiophyceae</taxon>
        <taxon>Pseudoscourfieldiales</taxon>
        <taxon>Pycnococcaceae</taxon>
        <taxon>Pycnococcus</taxon>
    </lineage>
</organism>
<proteinExistence type="predicted"/>
<reference evidence="1" key="1">
    <citation type="submission" date="2020-10" db="EMBL/GenBank/DDBJ databases">
        <title>Unveiling of a novel bifunctional photoreceptor, Dualchrome1, isolated from a cosmopolitan green alga.</title>
        <authorList>
            <person name="Suzuki S."/>
            <person name="Kawachi M."/>
        </authorList>
    </citation>
    <scope>NUCLEOTIDE SEQUENCE</scope>
    <source>
        <strain evidence="1">NIES 2893</strain>
    </source>
</reference>
<dbReference type="Proteomes" id="UP000660262">
    <property type="component" value="Unassembled WGS sequence"/>
</dbReference>
<dbReference type="EMBL" id="BNJQ01000007">
    <property type="protein sequence ID" value="GHP04411.1"/>
    <property type="molecule type" value="Genomic_DNA"/>
</dbReference>
<dbReference type="AlphaFoldDB" id="A0A830HFJ9"/>
<accession>A0A830HFJ9</accession>